<dbReference type="AlphaFoldDB" id="A0AAF0YFV5"/>
<dbReference type="GO" id="GO:0016491">
    <property type="term" value="F:oxidoreductase activity"/>
    <property type="evidence" value="ECO:0007669"/>
    <property type="project" value="InterPro"/>
</dbReference>
<keyword evidence="3 6" id="KW-1133">Transmembrane helix</keyword>
<organism evidence="8 9">
    <name type="scientific">Vanrija pseudolonga</name>
    <dbReference type="NCBI Taxonomy" id="143232"/>
    <lineage>
        <taxon>Eukaryota</taxon>
        <taxon>Fungi</taxon>
        <taxon>Dikarya</taxon>
        <taxon>Basidiomycota</taxon>
        <taxon>Agaricomycotina</taxon>
        <taxon>Tremellomycetes</taxon>
        <taxon>Trichosporonales</taxon>
        <taxon>Trichosporonaceae</taxon>
        <taxon>Vanrija</taxon>
    </lineage>
</organism>
<protein>
    <submittedName>
        <fullName evidence="8">Fatty acid hydroxylase domain-containing protein 2</fullName>
    </submittedName>
</protein>
<dbReference type="GO" id="GO:0008610">
    <property type="term" value="P:lipid biosynthetic process"/>
    <property type="evidence" value="ECO:0007669"/>
    <property type="project" value="InterPro"/>
</dbReference>
<proteinExistence type="predicted"/>
<dbReference type="InterPro" id="IPR050307">
    <property type="entry name" value="Sterol_Desaturase_Related"/>
</dbReference>
<dbReference type="GO" id="GO:0005506">
    <property type="term" value="F:iron ion binding"/>
    <property type="evidence" value="ECO:0007669"/>
    <property type="project" value="InterPro"/>
</dbReference>
<comment type="subcellular location">
    <subcellularLocation>
        <location evidence="1">Membrane</location>
    </subcellularLocation>
</comment>
<dbReference type="Pfam" id="PF04116">
    <property type="entry name" value="FA_hydroxylase"/>
    <property type="match status" value="1"/>
</dbReference>
<evidence type="ECO:0000256" key="3">
    <source>
        <dbReference type="ARBA" id="ARBA00022989"/>
    </source>
</evidence>
<accession>A0AAF0YFV5</accession>
<keyword evidence="4 6" id="KW-0472">Membrane</keyword>
<evidence type="ECO:0000256" key="6">
    <source>
        <dbReference type="SAM" id="Phobius"/>
    </source>
</evidence>
<dbReference type="Proteomes" id="UP000827549">
    <property type="component" value="Chromosome 5"/>
</dbReference>
<dbReference type="GO" id="GO:0016020">
    <property type="term" value="C:membrane"/>
    <property type="evidence" value="ECO:0007669"/>
    <property type="project" value="UniProtKB-SubCell"/>
</dbReference>
<evidence type="ECO:0000256" key="4">
    <source>
        <dbReference type="ARBA" id="ARBA00023136"/>
    </source>
</evidence>
<feature type="transmembrane region" description="Helical" evidence="6">
    <location>
        <begin position="174"/>
        <end position="195"/>
    </location>
</feature>
<feature type="transmembrane region" description="Helical" evidence="6">
    <location>
        <begin position="136"/>
        <end position="162"/>
    </location>
</feature>
<feature type="compositionally biased region" description="Low complexity" evidence="5">
    <location>
        <begin position="10"/>
        <end position="26"/>
    </location>
</feature>
<evidence type="ECO:0000259" key="7">
    <source>
        <dbReference type="Pfam" id="PF04116"/>
    </source>
</evidence>
<evidence type="ECO:0000313" key="8">
    <source>
        <dbReference type="EMBL" id="WOO84096.1"/>
    </source>
</evidence>
<feature type="region of interest" description="Disordered" evidence="5">
    <location>
        <begin position="1"/>
        <end position="29"/>
    </location>
</feature>
<keyword evidence="9" id="KW-1185">Reference proteome</keyword>
<reference evidence="8" key="1">
    <citation type="submission" date="2023-10" db="EMBL/GenBank/DDBJ databases">
        <authorList>
            <person name="Noh H."/>
        </authorList>
    </citation>
    <scope>NUCLEOTIDE SEQUENCE</scope>
    <source>
        <strain evidence="8">DUCC4014</strain>
    </source>
</reference>
<name>A0AAF0YFV5_9TREE</name>
<feature type="transmembrane region" description="Helical" evidence="6">
    <location>
        <begin position="50"/>
        <end position="67"/>
    </location>
</feature>
<evidence type="ECO:0000256" key="1">
    <source>
        <dbReference type="ARBA" id="ARBA00004370"/>
    </source>
</evidence>
<feature type="transmembrane region" description="Helical" evidence="6">
    <location>
        <begin position="87"/>
        <end position="116"/>
    </location>
</feature>
<dbReference type="InterPro" id="IPR006694">
    <property type="entry name" value="Fatty_acid_hydroxylase"/>
</dbReference>
<gene>
    <name evidence="8" type="primary">FAXDC2_1</name>
    <name evidence="8" type="ORF">LOC62_05G007618</name>
</gene>
<feature type="domain" description="Fatty acid hydroxylase" evidence="7">
    <location>
        <begin position="181"/>
        <end position="304"/>
    </location>
</feature>
<dbReference type="PANTHER" id="PTHR11863">
    <property type="entry name" value="STEROL DESATURASE"/>
    <property type="match status" value="1"/>
</dbReference>
<evidence type="ECO:0000313" key="9">
    <source>
        <dbReference type="Proteomes" id="UP000827549"/>
    </source>
</evidence>
<dbReference type="RefSeq" id="XP_062630122.1">
    <property type="nucleotide sequence ID" value="XM_062774138.1"/>
</dbReference>
<sequence length="344" mass="39923">MSATAVTETKGSSGAGNKAAAAGGDAKPYKGKEHKWAITKPPLFNHRPGVALLHTLLIISSTVLFHKSEYGKQFYTWLNANYTPWEINVWLTTAITTVWYFGFGLVFMAFDLIPALNKLVQPYRIQPTPLIPLKEYAWVIWINARNWAFVNFPLYVFLAYFFPFKTDYESLPGWGMTFFTFIFALLCEEIGFFYIHRFFHGKGWYASVHKLHHQYTAPVALAAEYCTMVEHLVSNLFPLVISFVLLNSHWSMFLMFFNTLQFDTLCNHSEYNIPFLSDALMHDWHHYSYTENYGPTGLLDTVFGHNSKYNEWLGEIHRRDKEDPDWRLKARRELASRVPAVPLE</sequence>
<evidence type="ECO:0000256" key="2">
    <source>
        <dbReference type="ARBA" id="ARBA00022692"/>
    </source>
</evidence>
<dbReference type="GeneID" id="87810790"/>
<keyword evidence="2 6" id="KW-0812">Transmembrane</keyword>
<evidence type="ECO:0000256" key="5">
    <source>
        <dbReference type="SAM" id="MobiDB-lite"/>
    </source>
</evidence>
<feature type="transmembrane region" description="Helical" evidence="6">
    <location>
        <begin position="236"/>
        <end position="257"/>
    </location>
</feature>
<dbReference type="EMBL" id="CP086718">
    <property type="protein sequence ID" value="WOO84096.1"/>
    <property type="molecule type" value="Genomic_DNA"/>
</dbReference>